<feature type="domain" description="VOC" evidence="2">
    <location>
        <begin position="10"/>
        <end position="126"/>
    </location>
</feature>
<dbReference type="SUPFAM" id="SSF54593">
    <property type="entry name" value="Glyoxalase/Bleomycin resistance protein/Dihydroxybiphenyl dioxygenase"/>
    <property type="match status" value="2"/>
</dbReference>
<comment type="caution">
    <text evidence="3">The sequence shown here is derived from an EMBL/GenBank/DDBJ whole genome shotgun (WGS) entry which is preliminary data.</text>
</comment>
<sequence>MSAAHSLKTGISKVSLTVNDLDRVSGFYQEAVGLHLLHNDASTAELGVDGKTLLELRRDTTARRRSPREAGLFHTAFLLPSRADLGRWIKHAMKTRPPVVGASDHGVSEALYLSDPEGNGVEIYSDRPVLSWQWKDGLVHMPSDPLDIDAVVATSGGEDSKGFPEGAMVGHVHLQVGTIPAAEPFYSNVLGFAVTSRYPGGTFYGADGYHHHLATNIWNSRGAGARSYPSTGLANIEIVASEDFRASVSTKSTEAKITTAEQSRGLTFNDPWGTEISIFAPAPQNIQE</sequence>
<dbReference type="InterPro" id="IPR037523">
    <property type="entry name" value="VOC_core"/>
</dbReference>
<dbReference type="Pfam" id="PF00903">
    <property type="entry name" value="Glyoxalase"/>
    <property type="match status" value="2"/>
</dbReference>
<dbReference type="InterPro" id="IPR004360">
    <property type="entry name" value="Glyas_Fos-R_dOase_dom"/>
</dbReference>
<dbReference type="AlphaFoldDB" id="A0AAW9FI28"/>
<name>A0AAW9FI28_9HYPH</name>
<dbReference type="PANTHER" id="PTHR43279:SF1">
    <property type="entry name" value="CATECHOL-2,3-DIOXYGENASE"/>
    <property type="match status" value="1"/>
</dbReference>
<dbReference type="PROSITE" id="PS00934">
    <property type="entry name" value="GLYOXALASE_I_1"/>
    <property type="match status" value="1"/>
</dbReference>
<dbReference type="PROSITE" id="PS51819">
    <property type="entry name" value="VOC"/>
    <property type="match status" value="2"/>
</dbReference>
<organism evidence="3">
    <name type="scientific">Agrobacterium rosae</name>
    <dbReference type="NCBI Taxonomy" id="1972867"/>
    <lineage>
        <taxon>Bacteria</taxon>
        <taxon>Pseudomonadati</taxon>
        <taxon>Pseudomonadota</taxon>
        <taxon>Alphaproteobacteria</taxon>
        <taxon>Hyphomicrobiales</taxon>
        <taxon>Rhizobiaceae</taxon>
        <taxon>Rhizobium/Agrobacterium group</taxon>
        <taxon>Agrobacterium</taxon>
    </lineage>
</organism>
<dbReference type="InterPro" id="IPR018146">
    <property type="entry name" value="Glyoxalase_1_CS"/>
</dbReference>
<dbReference type="RefSeq" id="WP_320203486.1">
    <property type="nucleotide sequence ID" value="NZ_CP192782.1"/>
</dbReference>
<dbReference type="CDD" id="cd07255">
    <property type="entry name" value="VOC_BsCatE_like_N"/>
    <property type="match status" value="1"/>
</dbReference>
<feature type="domain" description="VOC" evidence="2">
    <location>
        <begin position="168"/>
        <end position="281"/>
    </location>
</feature>
<dbReference type="InterPro" id="IPR029068">
    <property type="entry name" value="Glyas_Bleomycin-R_OHBP_Dase"/>
</dbReference>
<gene>
    <name evidence="3" type="ORF">RMR22_22600</name>
</gene>
<proteinExistence type="predicted"/>
<dbReference type="GO" id="GO:0046872">
    <property type="term" value="F:metal ion binding"/>
    <property type="evidence" value="ECO:0007669"/>
    <property type="project" value="UniProtKB-KW"/>
</dbReference>
<dbReference type="PANTHER" id="PTHR43279">
    <property type="entry name" value="CATECHOL-2,3-DIOXYGENASE"/>
    <property type="match status" value="1"/>
</dbReference>
<evidence type="ECO:0000256" key="1">
    <source>
        <dbReference type="ARBA" id="ARBA00022723"/>
    </source>
</evidence>
<dbReference type="EMBL" id="JAVRAF010000012">
    <property type="protein sequence ID" value="MDX8305044.1"/>
    <property type="molecule type" value="Genomic_DNA"/>
</dbReference>
<accession>A0AAW9FI28</accession>
<reference evidence="3" key="1">
    <citation type="journal article" date="2023" name="Phytobiomes J">
        <title>Deciphering the key players within the bacterial microbiota associated with aerial crown gall tumors on rhododendron: Insights into the gallobiome.</title>
        <authorList>
            <person name="Kuzmanovic N."/>
            <person name="Nesme J."/>
            <person name="Wolf J."/>
            <person name="Neumann-Schaal M."/>
            <person name="Petersen J."/>
            <person name="Fernandez-Gnecco G."/>
            <person name="Sproeer C."/>
            <person name="Bunk B."/>
            <person name="Overmann J."/>
            <person name="Sorensen S.J."/>
            <person name="Idczak E."/>
            <person name="Smalla K."/>
        </authorList>
    </citation>
    <scope>NUCLEOTIDE SEQUENCE</scope>
    <source>
        <strain evidence="3">Rho-11.1</strain>
    </source>
</reference>
<dbReference type="Gene3D" id="3.10.180.10">
    <property type="entry name" value="2,3-Dihydroxybiphenyl 1,2-Dioxygenase, domain 1"/>
    <property type="match status" value="2"/>
</dbReference>
<protein>
    <submittedName>
        <fullName evidence="3">VOC family protein</fullName>
    </submittedName>
</protein>
<keyword evidence="1" id="KW-0479">Metal-binding</keyword>
<evidence type="ECO:0000313" key="3">
    <source>
        <dbReference type="EMBL" id="MDX8305044.1"/>
    </source>
</evidence>
<evidence type="ECO:0000259" key="2">
    <source>
        <dbReference type="PROSITE" id="PS51819"/>
    </source>
</evidence>
<dbReference type="GO" id="GO:0004462">
    <property type="term" value="F:lactoylglutathione lyase activity"/>
    <property type="evidence" value="ECO:0007669"/>
    <property type="project" value="InterPro"/>
</dbReference>